<evidence type="ECO:0000256" key="6">
    <source>
        <dbReference type="ARBA" id="ARBA00022989"/>
    </source>
</evidence>
<evidence type="ECO:0000313" key="10">
    <source>
        <dbReference type="EMBL" id="KAK0390638.1"/>
    </source>
</evidence>
<evidence type="ECO:0000256" key="4">
    <source>
        <dbReference type="ARBA" id="ARBA00022679"/>
    </source>
</evidence>
<evidence type="ECO:0000256" key="5">
    <source>
        <dbReference type="ARBA" id="ARBA00022692"/>
    </source>
</evidence>
<keyword evidence="4" id="KW-0808">Transferase</keyword>
<dbReference type="InterPro" id="IPR044851">
    <property type="entry name" value="Wax_synthase"/>
</dbReference>
<protein>
    <recommendedName>
        <fullName evidence="9">Wax synthase domain-containing protein</fullName>
    </recommendedName>
</protein>
<evidence type="ECO:0000256" key="3">
    <source>
        <dbReference type="ARBA" id="ARBA00007282"/>
    </source>
</evidence>
<feature type="transmembrane region" description="Helical" evidence="8">
    <location>
        <begin position="318"/>
        <end position="336"/>
    </location>
</feature>
<dbReference type="GO" id="GO:0008374">
    <property type="term" value="F:O-acyltransferase activity"/>
    <property type="evidence" value="ECO:0007669"/>
    <property type="project" value="InterPro"/>
</dbReference>
<dbReference type="AlphaFoldDB" id="A0AA39GNH7"/>
<comment type="caution">
    <text evidence="10">The sequence shown here is derived from an EMBL/GenBank/DDBJ whole genome shotgun (WGS) entry which is preliminary data.</text>
</comment>
<feature type="transmembrane region" description="Helical" evidence="8">
    <location>
        <begin position="262"/>
        <end position="279"/>
    </location>
</feature>
<evidence type="ECO:0000256" key="8">
    <source>
        <dbReference type="SAM" id="Phobius"/>
    </source>
</evidence>
<name>A0AA39GNH7_SARSR</name>
<dbReference type="PANTHER" id="PTHR31595:SF57">
    <property type="entry name" value="OS04G0481900 PROTEIN"/>
    <property type="match status" value="1"/>
</dbReference>
<comment type="pathway">
    <text evidence="2">Secondary metabolite biosynthesis.</text>
</comment>
<proteinExistence type="inferred from homology"/>
<feature type="transmembrane region" description="Helical" evidence="8">
    <location>
        <begin position="12"/>
        <end position="32"/>
    </location>
</feature>
<evidence type="ECO:0000256" key="7">
    <source>
        <dbReference type="ARBA" id="ARBA00023136"/>
    </source>
</evidence>
<dbReference type="Proteomes" id="UP001175261">
    <property type="component" value="Unassembled WGS sequence"/>
</dbReference>
<keyword evidence="5 8" id="KW-0812">Transmembrane</keyword>
<evidence type="ECO:0000256" key="2">
    <source>
        <dbReference type="ARBA" id="ARBA00005179"/>
    </source>
</evidence>
<dbReference type="InterPro" id="IPR032805">
    <property type="entry name" value="Wax_synthase_dom"/>
</dbReference>
<keyword evidence="11" id="KW-1185">Reference proteome</keyword>
<keyword evidence="7 8" id="KW-0472">Membrane</keyword>
<dbReference type="EMBL" id="JAPDFR010000001">
    <property type="protein sequence ID" value="KAK0390638.1"/>
    <property type="molecule type" value="Genomic_DNA"/>
</dbReference>
<comment type="subcellular location">
    <subcellularLocation>
        <location evidence="1">Membrane</location>
        <topology evidence="1">Multi-pass membrane protein</topology>
    </subcellularLocation>
</comment>
<evidence type="ECO:0000313" key="11">
    <source>
        <dbReference type="Proteomes" id="UP001175261"/>
    </source>
</evidence>
<feature type="transmembrane region" description="Helical" evidence="8">
    <location>
        <begin position="356"/>
        <end position="378"/>
    </location>
</feature>
<feature type="transmembrane region" description="Helical" evidence="8">
    <location>
        <begin position="207"/>
        <end position="232"/>
    </location>
</feature>
<feature type="transmembrane region" description="Helical" evidence="8">
    <location>
        <begin position="291"/>
        <end position="312"/>
    </location>
</feature>
<accession>A0AA39GNH7</accession>
<gene>
    <name evidence="10" type="ORF">NLU13_0142</name>
</gene>
<dbReference type="GO" id="GO:0016020">
    <property type="term" value="C:membrane"/>
    <property type="evidence" value="ECO:0007669"/>
    <property type="project" value="UniProtKB-SubCell"/>
</dbReference>
<sequence length="399" mass="44783">MVTMLTSRSLSPLIPLLSYGAASIITIHSLRLRKHARRLVLFPVLLLSLLSLATSKRLSWPFGLDSTFASMIVFYLPYSVRIIGLDDLPSDPETSLYPWTFINCYRIWNNPRALPSRHTSSLGVGDDPWDNRKEGKHRRDVFAVQRGCKVAALSVFDSLVFQNLLLAAFRGVTAADFAPDMELLLPGDILHMSAHDIRIRSIISIQWIWSAYFFLESSHCVLSIIFVSILHFDQPDEWPALFGSPLQGSSIRGFWARFWHRLPIPTYTYYALIICRSMLATQPGSRVEKTVVPMFIFLFAGLSHSVVGWAMGDAALERDVLFFMLNYAAAVVEVAVEKARKSKSGASRPLLRVPNLVSQALGLAGVFLFFFCIVPAWMYPKIHPAIVAAQATTSRAQQF</sequence>
<feature type="domain" description="Wax synthase" evidence="9">
    <location>
        <begin position="238"/>
        <end position="325"/>
    </location>
</feature>
<comment type="similarity">
    <text evidence="3">Belongs to the wax synthase family.</text>
</comment>
<evidence type="ECO:0000259" key="9">
    <source>
        <dbReference type="Pfam" id="PF13813"/>
    </source>
</evidence>
<dbReference type="Pfam" id="PF13813">
    <property type="entry name" value="MBOAT_2"/>
    <property type="match status" value="1"/>
</dbReference>
<evidence type="ECO:0000256" key="1">
    <source>
        <dbReference type="ARBA" id="ARBA00004141"/>
    </source>
</evidence>
<keyword evidence="6 8" id="KW-1133">Transmembrane helix</keyword>
<dbReference type="PANTHER" id="PTHR31595">
    <property type="entry name" value="LONG-CHAIN-ALCOHOL O-FATTY-ACYLTRANSFERASE 3-RELATED"/>
    <property type="match status" value="1"/>
</dbReference>
<dbReference type="GO" id="GO:0006629">
    <property type="term" value="P:lipid metabolic process"/>
    <property type="evidence" value="ECO:0007669"/>
    <property type="project" value="InterPro"/>
</dbReference>
<organism evidence="10 11">
    <name type="scientific">Sarocladium strictum</name>
    <name type="common">Black bundle disease fungus</name>
    <name type="synonym">Acremonium strictum</name>
    <dbReference type="NCBI Taxonomy" id="5046"/>
    <lineage>
        <taxon>Eukaryota</taxon>
        <taxon>Fungi</taxon>
        <taxon>Dikarya</taxon>
        <taxon>Ascomycota</taxon>
        <taxon>Pezizomycotina</taxon>
        <taxon>Sordariomycetes</taxon>
        <taxon>Hypocreomycetidae</taxon>
        <taxon>Hypocreales</taxon>
        <taxon>Sarocladiaceae</taxon>
        <taxon>Sarocladium</taxon>
    </lineage>
</organism>
<reference evidence="10" key="1">
    <citation type="submission" date="2022-10" db="EMBL/GenBank/DDBJ databases">
        <title>Determination and structural analysis of whole genome sequence of Sarocladium strictum F4-1.</title>
        <authorList>
            <person name="Hu L."/>
            <person name="Jiang Y."/>
        </authorList>
    </citation>
    <scope>NUCLEOTIDE SEQUENCE</scope>
    <source>
        <strain evidence="10">F4-1</strain>
    </source>
</reference>